<feature type="domain" description="X8" evidence="2">
    <location>
        <begin position="58"/>
        <end position="109"/>
    </location>
</feature>
<proteinExistence type="predicted"/>
<dbReference type="SMART" id="SM00768">
    <property type="entry name" value="X8"/>
    <property type="match status" value="1"/>
</dbReference>
<dbReference type="InterPro" id="IPR012946">
    <property type="entry name" value="X8"/>
</dbReference>
<accession>A0AAD2A995</accession>
<organism evidence="3 4">
    <name type="scientific">Fraxinus pennsylvanica</name>
    <dbReference type="NCBI Taxonomy" id="56036"/>
    <lineage>
        <taxon>Eukaryota</taxon>
        <taxon>Viridiplantae</taxon>
        <taxon>Streptophyta</taxon>
        <taxon>Embryophyta</taxon>
        <taxon>Tracheophyta</taxon>
        <taxon>Spermatophyta</taxon>
        <taxon>Magnoliopsida</taxon>
        <taxon>eudicotyledons</taxon>
        <taxon>Gunneridae</taxon>
        <taxon>Pentapetalae</taxon>
        <taxon>asterids</taxon>
        <taxon>lamiids</taxon>
        <taxon>Lamiales</taxon>
        <taxon>Oleaceae</taxon>
        <taxon>Oleeae</taxon>
        <taxon>Fraxinus</taxon>
    </lineage>
</organism>
<evidence type="ECO:0000256" key="1">
    <source>
        <dbReference type="ARBA" id="ARBA00022729"/>
    </source>
</evidence>
<sequence>MLHPLKHFAQDPVIWAGMICIFYALLKASLAGSPSNPIVSVVINQTYADENDADRLLISSDSWDHFLSVLGPHYPLFYYQKEGNSPGSCDFKGAAMITTTDPSHGSCIFPGSKKASNKKTSQVVNTTKASSAGTMRLTGFHGTRTSIYNTGLYLLSGVLFCFF</sequence>
<evidence type="ECO:0000259" key="2">
    <source>
        <dbReference type="SMART" id="SM00768"/>
    </source>
</evidence>
<dbReference type="Proteomes" id="UP000834106">
    <property type="component" value="Chromosome 20"/>
</dbReference>
<dbReference type="AlphaFoldDB" id="A0AAD2A995"/>
<evidence type="ECO:0000313" key="4">
    <source>
        <dbReference type="Proteomes" id="UP000834106"/>
    </source>
</evidence>
<keyword evidence="4" id="KW-1185">Reference proteome</keyword>
<evidence type="ECO:0000313" key="3">
    <source>
        <dbReference type="EMBL" id="CAI9783920.1"/>
    </source>
</evidence>
<gene>
    <name evidence="3" type="ORF">FPE_LOCUS31350</name>
</gene>
<keyword evidence="1" id="KW-0732">Signal</keyword>
<protein>
    <recommendedName>
        <fullName evidence="2">X8 domain-containing protein</fullName>
    </recommendedName>
</protein>
<dbReference type="EMBL" id="OU503055">
    <property type="protein sequence ID" value="CAI9783920.1"/>
    <property type="molecule type" value="Genomic_DNA"/>
</dbReference>
<reference evidence="3" key="1">
    <citation type="submission" date="2023-05" db="EMBL/GenBank/DDBJ databases">
        <authorList>
            <person name="Huff M."/>
        </authorList>
    </citation>
    <scope>NUCLEOTIDE SEQUENCE</scope>
</reference>
<name>A0AAD2A995_9LAMI</name>